<dbReference type="AlphaFoldDB" id="A0A8T0GRT7"/>
<dbReference type="GO" id="GO:0003690">
    <property type="term" value="F:double-stranded DNA binding"/>
    <property type="evidence" value="ECO:0007669"/>
    <property type="project" value="TreeGrafter"/>
</dbReference>
<dbReference type="Gene3D" id="2.30.280.10">
    <property type="entry name" value="SRA-YDG"/>
    <property type="match status" value="1"/>
</dbReference>
<evidence type="ECO:0000259" key="12">
    <source>
        <dbReference type="PROSITE" id="PS51015"/>
    </source>
</evidence>
<dbReference type="PANTHER" id="PTHR45660:SF13">
    <property type="entry name" value="HISTONE-LYSINE N-METHYLTRANSFERASE SETMAR"/>
    <property type="match status" value="1"/>
</dbReference>
<evidence type="ECO:0000259" key="9">
    <source>
        <dbReference type="PROSITE" id="PS50280"/>
    </source>
</evidence>
<comment type="caution">
    <text evidence="13">The sequence shown here is derived from an EMBL/GenBank/DDBJ whole genome shotgun (WGS) entry which is preliminary data.</text>
</comment>
<dbReference type="EMBL" id="CM026430">
    <property type="protein sequence ID" value="KAG0561700.1"/>
    <property type="molecule type" value="Genomic_DNA"/>
</dbReference>
<keyword evidence="2" id="KW-0158">Chromosome</keyword>
<dbReference type="InterPro" id="IPR051357">
    <property type="entry name" value="H3K9_HMTase_SUVAR3-9"/>
</dbReference>
<evidence type="ECO:0000256" key="1">
    <source>
        <dbReference type="ARBA" id="ARBA00004286"/>
    </source>
</evidence>
<dbReference type="PROSITE" id="PS51015">
    <property type="entry name" value="YDG"/>
    <property type="match status" value="1"/>
</dbReference>
<dbReference type="GO" id="GO:0032259">
    <property type="term" value="P:methylation"/>
    <property type="evidence" value="ECO:0007669"/>
    <property type="project" value="UniProtKB-KW"/>
</dbReference>
<keyword evidence="5" id="KW-0949">S-adenosyl-L-methionine</keyword>
<feature type="domain" description="Post-SET" evidence="11">
    <location>
        <begin position="621"/>
        <end position="637"/>
    </location>
</feature>
<dbReference type="InterPro" id="IPR001214">
    <property type="entry name" value="SET_dom"/>
</dbReference>
<feature type="domain" description="Pre-SET" evidence="10">
    <location>
        <begin position="397"/>
        <end position="458"/>
    </location>
</feature>
<dbReference type="SUPFAM" id="SSF88697">
    <property type="entry name" value="PUA domain-like"/>
    <property type="match status" value="1"/>
</dbReference>
<evidence type="ECO:0000259" key="11">
    <source>
        <dbReference type="PROSITE" id="PS50868"/>
    </source>
</evidence>
<dbReference type="GO" id="GO:0008270">
    <property type="term" value="F:zinc ion binding"/>
    <property type="evidence" value="ECO:0007669"/>
    <property type="project" value="InterPro"/>
</dbReference>
<dbReference type="InterPro" id="IPR015947">
    <property type="entry name" value="PUA-like_sf"/>
</dbReference>
<evidence type="ECO:0000256" key="8">
    <source>
        <dbReference type="SAM" id="MobiDB-lite"/>
    </source>
</evidence>
<sequence length="637" mass="70679">MRALVTLPTGDSPESFPGRSGNCSCNSGICICRSSMTIKYRRQSISTRTQTHKGVQGNGSAEGDIVEVDEFKEVNEYKEVFLTGSKVNLALATPSDAQQQDLMSSAVVKNMIAEVSDSDEEDARQFTLGILTKFSEIRRKAQQDHWDPNPSNKSKFAVQAGAKMIELKCYNDFNDVGRVPGVRVGDCYSYSYELLLLGLHRHLRGNICHLSSTSEAARTKYSNLSVVLSIIAGENDRINGEKLMFIGQGGKQKQSRAETGNLALMNSCNLGLPVRVIRREKDTDSDTGQRFTYYGLYKVVKYFLDSGPHGHSVYKFFLLREGNQPSLETMLPHLSPKPDLSSAPGILLTADISDGVEQTPVRVVNAVDVNAPDTFQYITTVVYPYKNGSAQLPFRAQACECVYTCENGVCSCVKRNSGNVSAYNDDGHLIRVRNIVYECGPLCNCSIIACRNRVSQKGLRWRLEVFRTMSKGWGVRTLDLIPSGSFVCELTGELLTSTVAAERENDEYLFNLDFHSNARARNKPSSKSSKGKPVLVEPATDQGSKAVHYVIDCRLKGNVARFINHSCKPNLFVQGVLHDHADLNRGHIMLFAGEDIAAHTEISYDYGYELDSVRDIHGNVIAKECHCGARFCRKRMY</sequence>
<dbReference type="Pfam" id="PF00856">
    <property type="entry name" value="SET"/>
    <property type="match status" value="1"/>
</dbReference>
<dbReference type="GO" id="GO:0005634">
    <property type="term" value="C:nucleus"/>
    <property type="evidence" value="ECO:0007669"/>
    <property type="project" value="UniProtKB-SubCell"/>
</dbReference>
<comment type="subcellular location">
    <subcellularLocation>
        <location evidence="1">Chromosome</location>
    </subcellularLocation>
    <subcellularLocation>
        <location evidence="7">Nucleus</location>
    </subcellularLocation>
</comment>
<dbReference type="GO" id="GO:0042054">
    <property type="term" value="F:histone methyltransferase activity"/>
    <property type="evidence" value="ECO:0007669"/>
    <property type="project" value="InterPro"/>
</dbReference>
<keyword evidence="14" id="KW-1185">Reference proteome</keyword>
<dbReference type="Pfam" id="PF05033">
    <property type="entry name" value="Pre-SET"/>
    <property type="match status" value="1"/>
</dbReference>
<dbReference type="SMART" id="SM00468">
    <property type="entry name" value="PreSET"/>
    <property type="match status" value="1"/>
</dbReference>
<evidence type="ECO:0000256" key="4">
    <source>
        <dbReference type="ARBA" id="ARBA00022679"/>
    </source>
</evidence>
<evidence type="ECO:0000256" key="6">
    <source>
        <dbReference type="ARBA" id="ARBA00023242"/>
    </source>
</evidence>
<name>A0A8T0GRT7_CERPU</name>
<accession>A0A8T0GRT7</accession>
<dbReference type="InterPro" id="IPR003616">
    <property type="entry name" value="Post-SET_dom"/>
</dbReference>
<keyword evidence="6 7" id="KW-0539">Nucleus</keyword>
<keyword evidence="3" id="KW-0489">Methyltransferase</keyword>
<protein>
    <submittedName>
        <fullName evidence="13">Uncharacterized protein</fullName>
    </submittedName>
</protein>
<dbReference type="InterPro" id="IPR007728">
    <property type="entry name" value="Pre-SET_dom"/>
</dbReference>
<gene>
    <name evidence="13" type="ORF">KC19_9G085100</name>
</gene>
<evidence type="ECO:0000256" key="2">
    <source>
        <dbReference type="ARBA" id="ARBA00022454"/>
    </source>
</evidence>
<dbReference type="SMART" id="SM00317">
    <property type="entry name" value="SET"/>
    <property type="match status" value="1"/>
</dbReference>
<evidence type="ECO:0000313" key="13">
    <source>
        <dbReference type="EMBL" id="KAG0561700.1"/>
    </source>
</evidence>
<evidence type="ECO:0000256" key="7">
    <source>
        <dbReference type="PROSITE-ProRule" id="PRU00358"/>
    </source>
</evidence>
<dbReference type="Proteomes" id="UP000822688">
    <property type="component" value="Chromosome 9"/>
</dbReference>
<feature type="region of interest" description="Disordered" evidence="8">
    <location>
        <begin position="519"/>
        <end position="539"/>
    </location>
</feature>
<evidence type="ECO:0000256" key="5">
    <source>
        <dbReference type="ARBA" id="ARBA00022691"/>
    </source>
</evidence>
<feature type="domain" description="YDG" evidence="12">
    <location>
        <begin position="177"/>
        <end position="320"/>
    </location>
</feature>
<dbReference type="SUPFAM" id="SSF82199">
    <property type="entry name" value="SET domain"/>
    <property type="match status" value="1"/>
</dbReference>
<dbReference type="PROSITE" id="PS50280">
    <property type="entry name" value="SET"/>
    <property type="match status" value="1"/>
</dbReference>
<dbReference type="PROSITE" id="PS50868">
    <property type="entry name" value="POST_SET"/>
    <property type="match status" value="1"/>
</dbReference>
<dbReference type="SMART" id="SM00466">
    <property type="entry name" value="SRA"/>
    <property type="match status" value="1"/>
</dbReference>
<dbReference type="Gene3D" id="2.170.270.10">
    <property type="entry name" value="SET domain"/>
    <property type="match status" value="1"/>
</dbReference>
<feature type="domain" description="SET" evidence="9">
    <location>
        <begin position="461"/>
        <end position="607"/>
    </location>
</feature>
<evidence type="ECO:0000256" key="3">
    <source>
        <dbReference type="ARBA" id="ARBA00022603"/>
    </source>
</evidence>
<evidence type="ECO:0000259" key="10">
    <source>
        <dbReference type="PROSITE" id="PS50867"/>
    </source>
</evidence>
<evidence type="ECO:0000313" key="14">
    <source>
        <dbReference type="Proteomes" id="UP000822688"/>
    </source>
</evidence>
<dbReference type="GO" id="GO:0005694">
    <property type="term" value="C:chromosome"/>
    <property type="evidence" value="ECO:0007669"/>
    <property type="project" value="UniProtKB-SubCell"/>
</dbReference>
<dbReference type="InterPro" id="IPR003105">
    <property type="entry name" value="SRA_YDG"/>
</dbReference>
<dbReference type="OrthoDB" id="5792673at2759"/>
<dbReference type="InterPro" id="IPR036987">
    <property type="entry name" value="SRA-YDG_sf"/>
</dbReference>
<reference evidence="13" key="1">
    <citation type="submission" date="2020-06" db="EMBL/GenBank/DDBJ databases">
        <title>WGS assembly of Ceratodon purpureus strain R40.</title>
        <authorList>
            <person name="Carey S.B."/>
            <person name="Jenkins J."/>
            <person name="Shu S."/>
            <person name="Lovell J.T."/>
            <person name="Sreedasyam A."/>
            <person name="Maumus F."/>
            <person name="Tiley G.P."/>
            <person name="Fernandez-Pozo N."/>
            <person name="Barry K."/>
            <person name="Chen C."/>
            <person name="Wang M."/>
            <person name="Lipzen A."/>
            <person name="Daum C."/>
            <person name="Saski C.A."/>
            <person name="Payton A.C."/>
            <person name="Mcbreen J.C."/>
            <person name="Conrad R.E."/>
            <person name="Kollar L.M."/>
            <person name="Olsson S."/>
            <person name="Huttunen S."/>
            <person name="Landis J.B."/>
            <person name="Wickett N.J."/>
            <person name="Johnson M.G."/>
            <person name="Rensing S.A."/>
            <person name="Grimwood J."/>
            <person name="Schmutz J."/>
            <person name="Mcdaniel S.F."/>
        </authorList>
    </citation>
    <scope>NUCLEOTIDE SEQUENCE</scope>
    <source>
        <strain evidence="13">R40</strain>
    </source>
</reference>
<dbReference type="InterPro" id="IPR046341">
    <property type="entry name" value="SET_dom_sf"/>
</dbReference>
<proteinExistence type="predicted"/>
<dbReference type="PROSITE" id="PS50867">
    <property type="entry name" value="PRE_SET"/>
    <property type="match status" value="1"/>
</dbReference>
<dbReference type="Pfam" id="PF02182">
    <property type="entry name" value="SAD_SRA"/>
    <property type="match status" value="1"/>
</dbReference>
<dbReference type="PANTHER" id="PTHR45660">
    <property type="entry name" value="HISTONE-LYSINE N-METHYLTRANSFERASE SETMAR"/>
    <property type="match status" value="1"/>
</dbReference>
<organism evidence="13 14">
    <name type="scientific">Ceratodon purpureus</name>
    <name type="common">Fire moss</name>
    <name type="synonym">Dicranum purpureum</name>
    <dbReference type="NCBI Taxonomy" id="3225"/>
    <lineage>
        <taxon>Eukaryota</taxon>
        <taxon>Viridiplantae</taxon>
        <taxon>Streptophyta</taxon>
        <taxon>Embryophyta</taxon>
        <taxon>Bryophyta</taxon>
        <taxon>Bryophytina</taxon>
        <taxon>Bryopsida</taxon>
        <taxon>Dicranidae</taxon>
        <taxon>Pseudoditrichales</taxon>
        <taxon>Ditrichaceae</taxon>
        <taxon>Ceratodon</taxon>
    </lineage>
</organism>
<keyword evidence="4" id="KW-0808">Transferase</keyword>